<name>A0A498M2L8_LABRO</name>
<evidence type="ECO:0000313" key="3">
    <source>
        <dbReference type="Proteomes" id="UP000290572"/>
    </source>
</evidence>
<evidence type="ECO:0000256" key="1">
    <source>
        <dbReference type="SAM" id="Phobius"/>
    </source>
</evidence>
<dbReference type="EMBL" id="QBIY01012924">
    <property type="protein sequence ID" value="RXN14093.1"/>
    <property type="molecule type" value="Genomic_DNA"/>
</dbReference>
<evidence type="ECO:0000313" key="2">
    <source>
        <dbReference type="EMBL" id="RXN14093.1"/>
    </source>
</evidence>
<accession>A0A498M2L8</accession>
<keyword evidence="1" id="KW-0812">Transmembrane</keyword>
<sequence length="91" mass="10015">MPLRPSARGEPGLVRDYGGVKRGEFGALLDLLAVLVAGVDLGVRLANLQDFFVMMITRPAKYGTFEELVRLHLQRPNFSFVLHVLTCSVTG</sequence>
<keyword evidence="1" id="KW-0472">Membrane</keyword>
<proteinExistence type="predicted"/>
<protein>
    <submittedName>
        <fullName evidence="2">Uncharacterized protein</fullName>
    </submittedName>
</protein>
<keyword evidence="3" id="KW-1185">Reference proteome</keyword>
<dbReference type="AlphaFoldDB" id="A0A498M2L8"/>
<comment type="caution">
    <text evidence="2">The sequence shown here is derived from an EMBL/GenBank/DDBJ whole genome shotgun (WGS) entry which is preliminary data.</text>
</comment>
<dbReference type="Proteomes" id="UP000290572">
    <property type="component" value="Unassembled WGS sequence"/>
</dbReference>
<reference evidence="2 3" key="1">
    <citation type="submission" date="2018-03" db="EMBL/GenBank/DDBJ databases">
        <title>Draft genome sequence of Rohu Carp (Labeo rohita).</title>
        <authorList>
            <person name="Das P."/>
            <person name="Kushwaha B."/>
            <person name="Joshi C.G."/>
            <person name="Kumar D."/>
            <person name="Nagpure N.S."/>
            <person name="Sahoo L."/>
            <person name="Das S.P."/>
            <person name="Bit A."/>
            <person name="Patnaik S."/>
            <person name="Meher P.K."/>
            <person name="Jayasankar P."/>
            <person name="Koringa P.G."/>
            <person name="Patel N.V."/>
            <person name="Hinsu A.T."/>
            <person name="Kumar R."/>
            <person name="Pandey M."/>
            <person name="Agarwal S."/>
            <person name="Srivastava S."/>
            <person name="Singh M."/>
            <person name="Iquebal M.A."/>
            <person name="Jaiswal S."/>
            <person name="Angadi U.B."/>
            <person name="Kumar N."/>
            <person name="Raza M."/>
            <person name="Shah T.M."/>
            <person name="Rai A."/>
            <person name="Jena J.K."/>
        </authorList>
    </citation>
    <scope>NUCLEOTIDE SEQUENCE [LARGE SCALE GENOMIC DNA]</scope>
    <source>
        <strain evidence="2">DASCIFA01</strain>
        <tissue evidence="2">Testis</tissue>
    </source>
</reference>
<organism evidence="2 3">
    <name type="scientific">Labeo rohita</name>
    <name type="common">Indian major carp</name>
    <name type="synonym">Cyprinus rohita</name>
    <dbReference type="NCBI Taxonomy" id="84645"/>
    <lineage>
        <taxon>Eukaryota</taxon>
        <taxon>Metazoa</taxon>
        <taxon>Chordata</taxon>
        <taxon>Craniata</taxon>
        <taxon>Vertebrata</taxon>
        <taxon>Euteleostomi</taxon>
        <taxon>Actinopterygii</taxon>
        <taxon>Neopterygii</taxon>
        <taxon>Teleostei</taxon>
        <taxon>Ostariophysi</taxon>
        <taxon>Cypriniformes</taxon>
        <taxon>Cyprinidae</taxon>
        <taxon>Labeoninae</taxon>
        <taxon>Labeonini</taxon>
        <taxon>Labeo</taxon>
    </lineage>
</organism>
<keyword evidence="1" id="KW-1133">Transmembrane helix</keyword>
<feature type="transmembrane region" description="Helical" evidence="1">
    <location>
        <begin position="25"/>
        <end position="46"/>
    </location>
</feature>
<gene>
    <name evidence="2" type="ORF">ROHU_009259</name>
</gene>